<dbReference type="RefSeq" id="WP_038373394.1">
    <property type="nucleotide sequence ID" value="NZ_KK069999.1"/>
</dbReference>
<dbReference type="PIRSF" id="PIRSF001220">
    <property type="entry name" value="L-ASNase_gatD"/>
    <property type="match status" value="1"/>
</dbReference>
<feature type="domain" description="Asparaginase/glutaminase C-terminal" evidence="5">
    <location>
        <begin position="210"/>
        <end position="325"/>
    </location>
</feature>
<dbReference type="eggNOG" id="COG0252">
    <property type="taxonomic scope" value="Bacteria"/>
</dbReference>
<name>Z9JRQ8_9MICO</name>
<dbReference type="InterPro" id="IPR040919">
    <property type="entry name" value="Asparaginase_C"/>
</dbReference>
<evidence type="ECO:0000256" key="1">
    <source>
        <dbReference type="PIRSR" id="PIRSR001220-1"/>
    </source>
</evidence>
<reference evidence="6 7" key="1">
    <citation type="submission" date="2014-02" db="EMBL/GenBank/DDBJ databases">
        <title>Genome sequence of Brachybacterium phenoliresistens strain W13A50.</title>
        <authorList>
            <person name="Wang X."/>
        </authorList>
    </citation>
    <scope>NUCLEOTIDE SEQUENCE [LARGE SCALE GENOMIC DNA]</scope>
    <source>
        <strain evidence="6 7">W13A50</strain>
    </source>
</reference>
<dbReference type="GO" id="GO:0004067">
    <property type="term" value="F:asparaginase activity"/>
    <property type="evidence" value="ECO:0007669"/>
    <property type="project" value="UniProtKB-UniRule"/>
</dbReference>
<dbReference type="AlphaFoldDB" id="Z9JRQ8"/>
<organism evidence="6 7">
    <name type="scientific">Brachybacterium phenoliresistens</name>
    <dbReference type="NCBI Taxonomy" id="396014"/>
    <lineage>
        <taxon>Bacteria</taxon>
        <taxon>Bacillati</taxon>
        <taxon>Actinomycetota</taxon>
        <taxon>Actinomycetes</taxon>
        <taxon>Micrococcales</taxon>
        <taxon>Dermabacteraceae</taxon>
        <taxon>Brachybacterium</taxon>
    </lineage>
</organism>
<dbReference type="PANTHER" id="PTHR11707">
    <property type="entry name" value="L-ASPARAGINASE"/>
    <property type="match status" value="1"/>
</dbReference>
<feature type="active site" evidence="3">
    <location>
        <position position="88"/>
    </location>
</feature>
<dbReference type="SUPFAM" id="SSF53774">
    <property type="entry name" value="Glutaminase/Asparaginase"/>
    <property type="match status" value="1"/>
</dbReference>
<dbReference type="SFLD" id="SFLDS00057">
    <property type="entry name" value="Glutaminase/Asparaginase"/>
    <property type="match status" value="1"/>
</dbReference>
<dbReference type="PANTHER" id="PTHR11707:SF28">
    <property type="entry name" value="60 KDA LYSOPHOSPHOLIPASE"/>
    <property type="match status" value="1"/>
</dbReference>
<comment type="caution">
    <text evidence="6">The sequence shown here is derived from an EMBL/GenBank/DDBJ whole genome shotgun (WGS) entry which is preliminary data.</text>
</comment>
<dbReference type="HOGENOM" id="CLU_019134_1_0_11"/>
<sequence length="330" mass="33090">MSPLRVAVLSLGGTIFMSQDPAGSGAAPGTDGHAAVTGIVVDGVAVDHHEVANIGSPSIRPAHLREALDLARAAVDAGATGVVLSHGTDTLEESAFLLERYWDRPQPLVLTGAMRAANAPGADGPANLRDAVRAAVAPAARALGVLVVMDAQAHGADRVSKLSSRSIGAFGSEPSGPLAVVAERDLHLLHRPLGRAALIGGDLPRELPAVPVLALGIGDDAALLDAVPAGALAGLVLVGSGMGHVPASAMDRVRALVAAGTAVVVATRTPRGGTSDRHYSYPGSEVDLLAAGATMAGLLPAHKARLLLQALLADGAGPARIRAAFADFAV</sequence>
<dbReference type="InterPro" id="IPR036152">
    <property type="entry name" value="Asp/glu_Ase-like_sf"/>
</dbReference>
<dbReference type="Gene3D" id="3.40.50.40">
    <property type="match status" value="1"/>
</dbReference>
<dbReference type="InterPro" id="IPR037152">
    <property type="entry name" value="L-asparaginase_N_sf"/>
</dbReference>
<dbReference type="InterPro" id="IPR027474">
    <property type="entry name" value="L-asparaginase_N"/>
</dbReference>
<evidence type="ECO:0000256" key="2">
    <source>
        <dbReference type="PIRSR" id="PIRSR001220-2"/>
    </source>
</evidence>
<dbReference type="InterPro" id="IPR006034">
    <property type="entry name" value="Asparaginase/glutaminase-like"/>
</dbReference>
<gene>
    <name evidence="6" type="ORF">BF93_03475</name>
</gene>
<feature type="active site" description="O-isoaspartyl threonine intermediate" evidence="1">
    <location>
        <position position="14"/>
    </location>
</feature>
<dbReference type="SMART" id="SM00870">
    <property type="entry name" value="Asparaginase"/>
    <property type="match status" value="1"/>
</dbReference>
<dbReference type="Pfam" id="PF00710">
    <property type="entry name" value="Asparaginase"/>
    <property type="match status" value="1"/>
</dbReference>
<proteinExistence type="predicted"/>
<dbReference type="OrthoDB" id="9788068at2"/>
<feature type="domain" description="L-asparaginase N-terminal" evidence="4">
    <location>
        <begin position="5"/>
        <end position="191"/>
    </location>
</feature>
<dbReference type="PIRSF" id="PIRSF500176">
    <property type="entry name" value="L_ASNase"/>
    <property type="match status" value="1"/>
</dbReference>
<evidence type="ECO:0000313" key="7">
    <source>
        <dbReference type="Proteomes" id="UP000023067"/>
    </source>
</evidence>
<evidence type="ECO:0000259" key="5">
    <source>
        <dbReference type="Pfam" id="PF17763"/>
    </source>
</evidence>
<dbReference type="InterPro" id="IPR027473">
    <property type="entry name" value="L-asparaginase_C"/>
</dbReference>
<dbReference type="EMBL" id="JDYK01000015">
    <property type="protein sequence ID" value="EWS80442.1"/>
    <property type="molecule type" value="Genomic_DNA"/>
</dbReference>
<feature type="binding site" evidence="2">
    <location>
        <begin position="88"/>
        <end position="89"/>
    </location>
    <ligand>
        <name>substrate</name>
    </ligand>
</feature>
<evidence type="ECO:0000259" key="4">
    <source>
        <dbReference type="Pfam" id="PF00710"/>
    </source>
</evidence>
<dbReference type="Proteomes" id="UP000023067">
    <property type="component" value="Unassembled WGS sequence"/>
</dbReference>
<evidence type="ECO:0000256" key="3">
    <source>
        <dbReference type="PROSITE-ProRule" id="PRU10100"/>
    </source>
</evidence>
<dbReference type="STRING" id="396014.BF93_03475"/>
<keyword evidence="7" id="KW-1185">Reference proteome</keyword>
<dbReference type="PATRIC" id="fig|396014.3.peg.2724"/>
<accession>Z9JRQ8</accession>
<dbReference type="Gene3D" id="3.40.50.1170">
    <property type="entry name" value="L-asparaginase, N-terminal domain"/>
    <property type="match status" value="1"/>
</dbReference>
<protein>
    <submittedName>
        <fullName evidence="6">Asparaginase</fullName>
    </submittedName>
</protein>
<feature type="binding site" evidence="2">
    <location>
        <position position="56"/>
    </location>
    <ligand>
        <name>substrate</name>
    </ligand>
</feature>
<dbReference type="Pfam" id="PF17763">
    <property type="entry name" value="Asparaginase_C"/>
    <property type="match status" value="1"/>
</dbReference>
<evidence type="ECO:0000313" key="6">
    <source>
        <dbReference type="EMBL" id="EWS80442.1"/>
    </source>
</evidence>
<dbReference type="PROSITE" id="PS00917">
    <property type="entry name" value="ASN_GLN_ASE_2"/>
    <property type="match status" value="1"/>
</dbReference>
<dbReference type="PRINTS" id="PR00139">
    <property type="entry name" value="ASNGLNASE"/>
</dbReference>
<dbReference type="InterPro" id="IPR027475">
    <property type="entry name" value="Asparaginase/glutaminase_AS2"/>
</dbReference>
<dbReference type="PROSITE" id="PS51732">
    <property type="entry name" value="ASN_GLN_ASE_3"/>
    <property type="match status" value="1"/>
</dbReference>